<feature type="region of interest" description="Disordered" evidence="1">
    <location>
        <begin position="152"/>
        <end position="199"/>
    </location>
</feature>
<feature type="compositionally biased region" description="Polar residues" evidence="1">
    <location>
        <begin position="188"/>
        <end position="197"/>
    </location>
</feature>
<dbReference type="Proteomes" id="UP000002033">
    <property type="component" value="Chromosome"/>
</dbReference>
<feature type="signal peptide" evidence="2">
    <location>
        <begin position="1"/>
        <end position="22"/>
    </location>
</feature>
<keyword evidence="4" id="KW-1185">Reference proteome</keyword>
<proteinExistence type="predicted"/>
<evidence type="ECO:0000313" key="4">
    <source>
        <dbReference type="Proteomes" id="UP000002033"/>
    </source>
</evidence>
<organism evidence="3 4">
    <name type="scientific">Hyphomicrobium denitrificans (strain ATCC 51888 / DSM 1869 / NCIMB 11706 / TK 0415)</name>
    <dbReference type="NCBI Taxonomy" id="582899"/>
    <lineage>
        <taxon>Bacteria</taxon>
        <taxon>Pseudomonadati</taxon>
        <taxon>Pseudomonadota</taxon>
        <taxon>Alphaproteobacteria</taxon>
        <taxon>Hyphomicrobiales</taxon>
        <taxon>Hyphomicrobiaceae</taxon>
        <taxon>Hyphomicrobium</taxon>
    </lineage>
</organism>
<keyword evidence="2" id="KW-0732">Signal</keyword>
<dbReference type="EMBL" id="CP002083">
    <property type="protein sequence ID" value="ADJ24352.1"/>
    <property type="molecule type" value="Genomic_DNA"/>
</dbReference>
<accession>D8JSQ8</accession>
<feature type="compositionally biased region" description="Basic and acidic residues" evidence="1">
    <location>
        <begin position="156"/>
        <end position="167"/>
    </location>
</feature>
<protein>
    <submittedName>
        <fullName evidence="3">Uncharacterized protein</fullName>
    </submittedName>
</protein>
<dbReference type="AlphaFoldDB" id="D8JSQ8"/>
<evidence type="ECO:0000256" key="2">
    <source>
        <dbReference type="SAM" id="SignalP"/>
    </source>
</evidence>
<sequence length="217" mass="23410" precursor="true">MRLNAVALVFVGLASVTFPIHAEQKYTPQAQPVLAGSGMHSAIRLPDYVPVLNYDQFLLASRGDNFGNDGELSSATRSAAEALSAKFAAPLEGSHVAAAPDPRSADSLDVSSDPKQLIKVAELLQQPDLTDPAKVARAAIRAETQRVEIPRSVARNAERASRRERASHSRVARRGNARQQRNRVATIEPQQKSTGISATLDRLVGFGSFTPDHRLTP</sequence>
<dbReference type="OrthoDB" id="7931772at2"/>
<feature type="chain" id="PRO_5003116194" evidence="2">
    <location>
        <begin position="23"/>
        <end position="217"/>
    </location>
</feature>
<gene>
    <name evidence="3" type="ordered locus">Hden_2556</name>
</gene>
<name>D8JSQ8_HYPDA</name>
<evidence type="ECO:0000256" key="1">
    <source>
        <dbReference type="SAM" id="MobiDB-lite"/>
    </source>
</evidence>
<evidence type="ECO:0000313" key="3">
    <source>
        <dbReference type="EMBL" id="ADJ24352.1"/>
    </source>
</evidence>
<dbReference type="KEGG" id="hdn:Hden_2556"/>
<dbReference type="HOGENOM" id="CLU_1249230_0_0_5"/>
<reference evidence="4" key="1">
    <citation type="journal article" date="2011" name="J. Bacteriol.">
        <title>Genome sequences of eight morphologically diverse alphaproteobacteria.</title>
        <authorList>
            <consortium name="US DOE Joint Genome Institute"/>
            <person name="Brown P.J."/>
            <person name="Kysela D.T."/>
            <person name="Buechlein A."/>
            <person name="Hemmerich C."/>
            <person name="Brun Y.V."/>
        </authorList>
    </citation>
    <scope>NUCLEOTIDE SEQUENCE [LARGE SCALE GENOMIC DNA]</scope>
    <source>
        <strain evidence="4">ATCC 51888 / DSM 1869 / NCIB 11706 / TK 0415</strain>
    </source>
</reference>
<dbReference type="RefSeq" id="WP_013216511.1">
    <property type="nucleotide sequence ID" value="NC_014313.1"/>
</dbReference>